<dbReference type="EMBL" id="QLYR01000017">
    <property type="protein sequence ID" value="RAQ22014.1"/>
    <property type="molecule type" value="Genomic_DNA"/>
</dbReference>
<dbReference type="GO" id="GO:0030435">
    <property type="term" value="P:sporulation resulting in formation of a cellular spore"/>
    <property type="evidence" value="ECO:0007669"/>
    <property type="project" value="UniProtKB-KW"/>
</dbReference>
<dbReference type="InterPro" id="IPR005081">
    <property type="entry name" value="SpoIIGA"/>
</dbReference>
<dbReference type="Proteomes" id="UP000249377">
    <property type="component" value="Unassembled WGS sequence"/>
</dbReference>
<proteinExistence type="inferred from homology"/>
<comment type="function">
    <text evidence="1">Probable aspartic protease that is responsible for the proteolytic cleavage of the RNA polymerase sigma E factor (SigE/spoIIGB) to yield the active peptide in the mother cell during sporulation. Responds to a signal from the forespore that is triggered by the extracellular signal protein SpoIIR.</text>
</comment>
<comment type="subcellular location">
    <subcellularLocation>
        <location evidence="1">Cell membrane</location>
    </subcellularLocation>
</comment>
<keyword evidence="5" id="KW-1185">Reference proteome</keyword>
<keyword evidence="1" id="KW-0749">Sporulation</keyword>
<evidence type="ECO:0000313" key="4">
    <source>
        <dbReference type="EMBL" id="RAQ22014.1"/>
    </source>
</evidence>
<dbReference type="GO" id="GO:0030436">
    <property type="term" value="P:asexual sporulation"/>
    <property type="evidence" value="ECO:0007669"/>
    <property type="project" value="InterPro"/>
</dbReference>
<evidence type="ECO:0000256" key="2">
    <source>
        <dbReference type="PIRSR" id="PIRSR018571-1"/>
    </source>
</evidence>
<keyword evidence="3" id="KW-0812">Transmembrane</keyword>
<dbReference type="AlphaFoldDB" id="A0A328UEL4"/>
<dbReference type="GO" id="GO:0006508">
    <property type="term" value="P:proteolysis"/>
    <property type="evidence" value="ECO:0007669"/>
    <property type="project" value="UniProtKB-KW"/>
</dbReference>
<keyword evidence="1" id="KW-0378">Hydrolase</keyword>
<comment type="caution">
    <text evidence="4">The sequence shown here is derived from an EMBL/GenBank/DDBJ whole genome shotgun (WGS) entry which is preliminary data.</text>
</comment>
<keyword evidence="1" id="KW-0064">Aspartyl protease</keyword>
<keyword evidence="1" id="KW-0645">Protease</keyword>
<evidence type="ECO:0000256" key="1">
    <source>
        <dbReference type="PIRNR" id="PIRNR018571"/>
    </source>
</evidence>
<keyword evidence="1" id="KW-1003">Cell membrane</keyword>
<evidence type="ECO:0000256" key="3">
    <source>
        <dbReference type="SAM" id="Phobius"/>
    </source>
</evidence>
<sequence>MVLQAQEEECRMKQTVYVDVLLGTNLFINYFLLLSVSKFLLRPVKRWRCLLGAAAGALYALTILVSIPALLSFAGKIALSAAIIRIAFPWEGSRSFLKAVLSFYLASFAFAGIMLGIWFVAAPNGLIINNSVVYFNISPLIFLVLTVLCYVVLRVVQRVTGRQMPMELQCSVTVYLQGRTFPCLARIDTGNDLVEPFSGFPVLVVDESCIMEIPLPPPEQCRVIPFQAMSGEGLLQGFRPEKIEIMSKGKKVQRENLYIAVSKTPLSHGEYQALLNPMLLD</sequence>
<dbReference type="PIRSF" id="PIRSF018571">
    <property type="entry name" value="SpoIIGA"/>
    <property type="match status" value="1"/>
</dbReference>
<accession>A0A328UEL4</accession>
<dbReference type="GO" id="GO:0005886">
    <property type="term" value="C:plasma membrane"/>
    <property type="evidence" value="ECO:0007669"/>
    <property type="project" value="UniProtKB-SubCell"/>
</dbReference>
<feature type="transmembrane region" description="Helical" evidence="3">
    <location>
        <begin position="100"/>
        <end position="121"/>
    </location>
</feature>
<dbReference type="GO" id="GO:0004190">
    <property type="term" value="F:aspartic-type endopeptidase activity"/>
    <property type="evidence" value="ECO:0007669"/>
    <property type="project" value="UniProtKB-KW"/>
</dbReference>
<feature type="transmembrane region" description="Helical" evidence="3">
    <location>
        <begin position="20"/>
        <end position="40"/>
    </location>
</feature>
<name>A0A328UEL4_9FIRM</name>
<keyword evidence="3" id="KW-1133">Transmembrane helix</keyword>
<keyword evidence="1 3" id="KW-0472">Membrane</keyword>
<gene>
    <name evidence="4" type="ORF">DPQ25_13760</name>
</gene>
<dbReference type="Pfam" id="PF03419">
    <property type="entry name" value="Peptidase_U4"/>
    <property type="match status" value="1"/>
</dbReference>
<evidence type="ECO:0000313" key="5">
    <source>
        <dbReference type="Proteomes" id="UP000249377"/>
    </source>
</evidence>
<dbReference type="EC" id="3.4.23.-" evidence="1"/>
<reference evidence="4 5" key="1">
    <citation type="submission" date="2018-06" db="EMBL/GenBank/DDBJ databases">
        <title>Noncontiguous genome sequence of Ruminococcaceae bacterium ASD2818.</title>
        <authorList>
            <person name="Chaplin A.V."/>
            <person name="Sokolova S.R."/>
            <person name="Kochetkova T.O."/>
            <person name="Goltsov A.Y."/>
            <person name="Trofimov D.Y."/>
            <person name="Efimov B.A."/>
        </authorList>
    </citation>
    <scope>NUCLEOTIDE SEQUENCE [LARGE SCALE GENOMIC DNA]</scope>
    <source>
        <strain evidence="4 5">ASD2818</strain>
    </source>
</reference>
<organism evidence="4 5">
    <name type="scientific">Hydrogeniiclostridium mannosilyticum</name>
    <dbReference type="NCBI Taxonomy" id="2764322"/>
    <lineage>
        <taxon>Bacteria</taxon>
        <taxon>Bacillati</taxon>
        <taxon>Bacillota</taxon>
        <taxon>Clostridia</taxon>
        <taxon>Eubacteriales</taxon>
        <taxon>Acutalibacteraceae</taxon>
        <taxon>Hydrogeniiclostridium</taxon>
    </lineage>
</organism>
<comment type="similarity">
    <text evidence="1">Belongs to the peptidase U4 family.</text>
</comment>
<feature type="transmembrane region" description="Helical" evidence="3">
    <location>
        <begin position="133"/>
        <end position="156"/>
    </location>
</feature>
<feature type="active site" evidence="2">
    <location>
        <position position="188"/>
    </location>
</feature>
<protein>
    <recommendedName>
        <fullName evidence="1">Sporulation sigma-E factor-processing peptidase</fullName>
        <ecNumber evidence="1">3.4.23.-</ecNumber>
    </recommendedName>
    <alternativeName>
        <fullName evidence="1">Membrane-associated aspartic protease</fullName>
    </alternativeName>
    <alternativeName>
        <fullName evidence="1">Stage II sporulation protein GA</fullName>
    </alternativeName>
</protein>